<name>A0A0D9ZGF2_9ORYZ</name>
<dbReference type="HOGENOM" id="CLU_2214052_0_0_1"/>
<evidence type="ECO:0000313" key="2">
    <source>
        <dbReference type="Proteomes" id="UP000026961"/>
    </source>
</evidence>
<evidence type="ECO:0000313" key="1">
    <source>
        <dbReference type="EnsemblPlants" id="OGLUM04G00570.1"/>
    </source>
</evidence>
<accession>A0A0D9ZGF2</accession>
<dbReference type="Gramene" id="OGLUM04G00570.1">
    <property type="protein sequence ID" value="OGLUM04G00570.1"/>
    <property type="gene ID" value="OGLUM04G00570"/>
</dbReference>
<reference evidence="1" key="1">
    <citation type="submission" date="2015-04" db="UniProtKB">
        <authorList>
            <consortium name="EnsemblPlants"/>
        </authorList>
    </citation>
    <scope>IDENTIFICATION</scope>
</reference>
<dbReference type="EnsemblPlants" id="OGLUM04G00570.1">
    <property type="protein sequence ID" value="OGLUM04G00570.1"/>
    <property type="gene ID" value="OGLUM04G00570"/>
</dbReference>
<reference evidence="1" key="2">
    <citation type="submission" date="2018-05" db="EMBL/GenBank/DDBJ databases">
        <title>OgluRS3 (Oryza glumaepatula Reference Sequence Version 3).</title>
        <authorList>
            <person name="Zhang J."/>
            <person name="Kudrna D."/>
            <person name="Lee S."/>
            <person name="Talag J."/>
            <person name="Welchert J."/>
            <person name="Wing R.A."/>
        </authorList>
    </citation>
    <scope>NUCLEOTIDE SEQUENCE [LARGE SCALE GENOMIC DNA]</scope>
</reference>
<sequence>MAAPAAVGVESATSVAVRNDFAELERQQLLLASRDLHAPVPAAHVGSLERRLAAHSETLRTKCHFLDVRTSRRLEALRRREVSIDGSFSLGLSQLDSLAKSEAGRNT</sequence>
<dbReference type="AlphaFoldDB" id="A0A0D9ZGF2"/>
<keyword evidence="2" id="KW-1185">Reference proteome</keyword>
<organism evidence="1">
    <name type="scientific">Oryza glumipatula</name>
    <dbReference type="NCBI Taxonomy" id="40148"/>
    <lineage>
        <taxon>Eukaryota</taxon>
        <taxon>Viridiplantae</taxon>
        <taxon>Streptophyta</taxon>
        <taxon>Embryophyta</taxon>
        <taxon>Tracheophyta</taxon>
        <taxon>Spermatophyta</taxon>
        <taxon>Magnoliopsida</taxon>
        <taxon>Liliopsida</taxon>
        <taxon>Poales</taxon>
        <taxon>Poaceae</taxon>
        <taxon>BOP clade</taxon>
        <taxon>Oryzoideae</taxon>
        <taxon>Oryzeae</taxon>
        <taxon>Oryzinae</taxon>
        <taxon>Oryza</taxon>
    </lineage>
</organism>
<protein>
    <submittedName>
        <fullName evidence="1">Uncharacterized protein</fullName>
    </submittedName>
</protein>
<dbReference type="Proteomes" id="UP000026961">
    <property type="component" value="Chromosome 4"/>
</dbReference>
<proteinExistence type="predicted"/>